<evidence type="ECO:0000256" key="1">
    <source>
        <dbReference type="ARBA" id="ARBA00004325"/>
    </source>
</evidence>
<feature type="transmembrane region" description="Helical" evidence="8">
    <location>
        <begin position="37"/>
        <end position="54"/>
    </location>
</feature>
<dbReference type="EMBL" id="KJ708764">
    <property type="protein sequence ID" value="AIB08176.1"/>
    <property type="molecule type" value="Genomic_DNA"/>
</dbReference>
<keyword evidence="4" id="KW-0375">Hydrogen ion transport</keyword>
<dbReference type="AlphaFoldDB" id="A0A059STI0"/>
<name>A0A059STI0_PYRPE</name>
<protein>
    <submittedName>
        <fullName evidence="9">Ymf39</fullName>
    </submittedName>
</protein>
<evidence type="ECO:0000256" key="3">
    <source>
        <dbReference type="ARBA" id="ARBA00022547"/>
    </source>
</evidence>
<keyword evidence="3" id="KW-0138">CF(0)</keyword>
<proteinExistence type="predicted"/>
<evidence type="ECO:0000256" key="2">
    <source>
        <dbReference type="ARBA" id="ARBA00022448"/>
    </source>
</evidence>
<dbReference type="GO" id="GO:0031966">
    <property type="term" value="C:mitochondrial membrane"/>
    <property type="evidence" value="ECO:0007669"/>
    <property type="project" value="UniProtKB-SubCell"/>
</dbReference>
<evidence type="ECO:0000313" key="9">
    <source>
        <dbReference type="EMBL" id="AHB34950.1"/>
    </source>
</evidence>
<organism evidence="9">
    <name type="scientific">Pyropia perforata</name>
    <name type="common">Red alga</name>
    <name type="synonym">Porphyra perforata</name>
    <dbReference type="NCBI Taxonomy" id="182771"/>
    <lineage>
        <taxon>Eukaryota</taxon>
        <taxon>Rhodophyta</taxon>
        <taxon>Bangiophyceae</taxon>
        <taxon>Bangiales</taxon>
        <taxon>Bangiaceae</taxon>
        <taxon>Pyropia</taxon>
    </lineage>
</organism>
<feature type="transmembrane region" description="Helical" evidence="8">
    <location>
        <begin position="12"/>
        <end position="31"/>
    </location>
</feature>
<evidence type="ECO:0000256" key="8">
    <source>
        <dbReference type="SAM" id="Phobius"/>
    </source>
</evidence>
<dbReference type="InterPro" id="IPR008688">
    <property type="entry name" value="ATP_synth_Bsub_B/MI25"/>
</dbReference>
<evidence type="ECO:0000256" key="5">
    <source>
        <dbReference type="ARBA" id="ARBA00023065"/>
    </source>
</evidence>
<keyword evidence="2" id="KW-0813">Transport</keyword>
<keyword evidence="8" id="KW-0812">Transmembrane</keyword>
<accession>A0A059STI0</accession>
<sequence length="194" mass="22985">MAKTINLFNVKFTFLHIAAFFAVICYHNIYIFTEESILLFCFVAWLNITWNYISPQINEFLNDRSNKIDSNFQQVNNNNIITWKKYRQGYSLKTAHTKVLNNITSYLIQLIKTILSLKAQNNKLHSLAPYLKRLHLVKDLETNLIKISHITTCQRIQDMTATRNFYTNQIKVKSFYSESKLDLFERIRKLEVGY</sequence>
<evidence type="ECO:0000256" key="4">
    <source>
        <dbReference type="ARBA" id="ARBA00022781"/>
    </source>
</evidence>
<evidence type="ECO:0000256" key="7">
    <source>
        <dbReference type="ARBA" id="ARBA00023136"/>
    </source>
</evidence>
<reference evidence="9" key="1">
    <citation type="journal article" date="2014" name="Sci. Rep.">
        <title>Minimally destructive sampling of type specimens of Pyropia (Bangiales, Rhodophyta) recovers complete plastid and mitochondrial genomes.</title>
        <authorList>
            <person name="Hughey J.R."/>
            <person name="Gabrielson P.W."/>
            <person name="Rohmer L."/>
            <person name="Tortolani J."/>
            <person name="Silva M."/>
            <person name="Miller K.A."/>
            <person name="Young J.D."/>
            <person name="Martell C."/>
            <person name="Ruediger E."/>
        </authorList>
    </citation>
    <scope>NUCLEOTIDE SEQUENCE</scope>
</reference>
<evidence type="ECO:0000256" key="6">
    <source>
        <dbReference type="ARBA" id="ARBA00023128"/>
    </source>
</evidence>
<keyword evidence="5" id="KW-0406">Ion transport</keyword>
<dbReference type="GO" id="GO:0045259">
    <property type="term" value="C:proton-transporting ATP synthase complex"/>
    <property type="evidence" value="ECO:0007669"/>
    <property type="project" value="UniProtKB-KW"/>
</dbReference>
<geneLocation type="mitochondrion" evidence="9"/>
<dbReference type="GO" id="GO:0015078">
    <property type="term" value="F:proton transmembrane transporter activity"/>
    <property type="evidence" value="ECO:0007669"/>
    <property type="project" value="InterPro"/>
</dbReference>
<dbReference type="EMBL" id="KF515971">
    <property type="protein sequence ID" value="AHB34950.1"/>
    <property type="molecule type" value="Genomic_DNA"/>
</dbReference>
<comment type="subcellular location">
    <subcellularLocation>
        <location evidence="1">Mitochondrion membrane</location>
    </subcellularLocation>
</comment>
<keyword evidence="8" id="KW-1133">Transmembrane helix</keyword>
<keyword evidence="6 9" id="KW-0496">Mitochondrion</keyword>
<gene>
    <name evidence="9" type="primary">ymf39</name>
</gene>
<dbReference type="GO" id="GO:0015986">
    <property type="term" value="P:proton motive force-driven ATP synthesis"/>
    <property type="evidence" value="ECO:0007669"/>
    <property type="project" value="InterPro"/>
</dbReference>
<dbReference type="Pfam" id="PF05405">
    <property type="entry name" value="Mt_ATP-synt_B"/>
    <property type="match status" value="1"/>
</dbReference>
<keyword evidence="7 8" id="KW-0472">Membrane</keyword>